<dbReference type="InterPro" id="IPR012332">
    <property type="entry name" value="Autotransporter_pectin_lyase_C"/>
</dbReference>
<dbReference type="NCBIfam" id="TIGR01414">
    <property type="entry name" value="autotrans_barl"/>
    <property type="match status" value="1"/>
</dbReference>
<dbReference type="Gene3D" id="2.60.120.260">
    <property type="entry name" value="Galactose-binding domain-like"/>
    <property type="match status" value="1"/>
</dbReference>
<dbReference type="InterPro" id="IPR013425">
    <property type="entry name" value="Autotrns_rpt"/>
</dbReference>
<organism evidence="4 5">
    <name type="scientific">Chthoniobacter flavus Ellin428</name>
    <dbReference type="NCBI Taxonomy" id="497964"/>
    <lineage>
        <taxon>Bacteria</taxon>
        <taxon>Pseudomonadati</taxon>
        <taxon>Verrucomicrobiota</taxon>
        <taxon>Spartobacteria</taxon>
        <taxon>Chthoniobacterales</taxon>
        <taxon>Chthoniobacteraceae</taxon>
        <taxon>Chthoniobacter</taxon>
    </lineage>
</organism>
<dbReference type="InterPro" id="IPR036709">
    <property type="entry name" value="Autotransporte_beta_dom_sf"/>
</dbReference>
<name>B4D6D7_9BACT</name>
<dbReference type="SUPFAM" id="SSF103515">
    <property type="entry name" value="Autotransporter"/>
    <property type="match status" value="1"/>
</dbReference>
<dbReference type="Pfam" id="PF03797">
    <property type="entry name" value="Autotransporter"/>
    <property type="match status" value="1"/>
</dbReference>
<dbReference type="InterPro" id="IPR011050">
    <property type="entry name" value="Pectin_lyase_fold/virulence"/>
</dbReference>
<dbReference type="SMART" id="SM00869">
    <property type="entry name" value="Autotransporter"/>
    <property type="match status" value="1"/>
</dbReference>
<dbReference type="Gene3D" id="2.40.128.130">
    <property type="entry name" value="Autotransporter beta-domain"/>
    <property type="match status" value="1"/>
</dbReference>
<dbReference type="Proteomes" id="UP000005824">
    <property type="component" value="Unassembled WGS sequence"/>
</dbReference>
<reference evidence="4 5" key="1">
    <citation type="journal article" date="2011" name="J. Bacteriol.">
        <title>Genome sequence of Chthoniobacter flavus Ellin428, an aerobic heterotrophic soil bacterium.</title>
        <authorList>
            <person name="Kant R."/>
            <person name="van Passel M.W."/>
            <person name="Palva A."/>
            <person name="Lucas S."/>
            <person name="Lapidus A."/>
            <person name="Glavina Del Rio T."/>
            <person name="Dalin E."/>
            <person name="Tice H."/>
            <person name="Bruce D."/>
            <person name="Goodwin L."/>
            <person name="Pitluck S."/>
            <person name="Larimer F.W."/>
            <person name="Land M.L."/>
            <person name="Hauser L."/>
            <person name="Sangwan P."/>
            <person name="de Vos W.M."/>
            <person name="Janssen P.H."/>
            <person name="Smidt H."/>
        </authorList>
    </citation>
    <scope>NUCLEOTIDE SEQUENCE [LARGE SCALE GENOMIC DNA]</scope>
    <source>
        <strain evidence="4 5">Ellin428</strain>
    </source>
</reference>
<sequence>MKKRIRRRILPAAALLSLGIPAGMAATDTFTFTPGSPITIPSGSLTGVADVQNPAASINVIQNVSVSLNIAGNPTDFSTGDLYAYLRLDTPGGTGFTILLNRVGVTASDPFGYADTGFNVTFSAAAPNGDIHLYQNSAAYPNALSSGTLTGTWQPDGRNTTPPLVALDTDARTALLNSFDGLSAKGTWTLFVADVFAGSDATLNSWGITVDGLNGPFYWKGQTSGSWSAVGSSTFNWAADTAGTIPILATPDATSDVVFSATGATNQANTTLDQDFTIHSLMVNDTAPVVISSGAGGPHTLTIAGDAGTGITVGNGSNLTINSNVTLGGASDTVEVDGTGLAKITGVLDGSNGVHKTGTGMLTLTGVNTYTGGTFIDAGVVQIDNDKALSTGTVTMADGTELDAIGNASLSQSLSITSGATATLAAVAGKTLTLGGFNIGANSKTIFGSSGNTGVVVVGPISVLSSISASATVEVANGTLRAGDGTLLTGITSNITSTTVDAGATLDLNDFNMTVKKLLGAGSVTTGTNAATVLTVNDGDFSGGISGAGSLVKDTNTTFILEGTNTYTGSTTIKGGGTLQIGTAASAGSLAAVSNVDVQTGNTLQLVNVAGNTFANNISNSVAGVGTVEVNSANYNILSGVLSDGAGQVALTQSGSGTTALTGNNTYSGTTTINAGVLQVGNGGASGTTGIGGGSIVNNAVLAYDRTNLFTESNVISGSGVLRQIGSGATALTAANTYSGDTNIYSGMLLANNTAGSATGTSSVFINSGAALGGNGTISGAVTLNSGFIVPGAVPTGVSAGTLKIGSLTWNSGGTLDTQLGTTSDLLSITGALTKGTLGTYGINISDAGGFGNTTHYVVATFGSNAGFAASDFTLSSSFGAGLKGTLTLTGTELDFDITSLIVGGPILQNSAPVGTPIFADFIVGGPVTTGNPTENNQVHTLTFTPGSSLLIHHTLYVVQGPVTLVNGSSIQLDGNLSTSLLNMLAGSYLHGNGSIIGNLVNGGLLSPGNSPGQIHVTGNYTQTSSGTLRIEIAGRDLPQHDLLSVGGTASLNGTLQILPIDGFKLKRNKPITFLTANEGVIGRFSLVENSFPSDTILKPTVVYHDTSVTLDPVQASFANLDGLTPNQRAVGRALDSAAHDRRMNGIFDYLDYRKLNELPRDFDKIAPEELTSMFTIGISLANVQSGNIQRRTDDIRSGAGGFNAAGLAINGAGPSYSGSFSGVAGPNGNDGKENKAVQQPVAPAEDRWGAFLSGTGEWVSVGNTDNARGYTIDSGGFTLGLDYKVTPNLAIGVAAGYTGTSSDLTDGGRVYVNGGKVGIYATYYEYQRVKAAPVDSSKEGLPQSYAEARGFYADAAVFGGYNSYHTHRAALQDDATGDTDGGELNVLFGGGYDFKKGNFTFGPTASFNYTYLGTNTFTEHGSLAPLDIHGGKGESLRTAFGIKASYDWKVGGVSIKPEIRAAWQHEFGDAAYSLDSSFANGAGDSFRVSGPQLGRDSALLGAGFAIQLNERWSTYFYYDGELGRRNYQSSSVTGGLRMTF</sequence>
<proteinExistence type="predicted"/>
<comment type="caution">
    <text evidence="4">The sequence shown here is derived from an EMBL/GenBank/DDBJ whole genome shotgun (WGS) entry which is preliminary data.</text>
</comment>
<dbReference type="RefSeq" id="WP_006981799.1">
    <property type="nucleotide sequence ID" value="NZ_ABVL01000015.1"/>
</dbReference>
<dbReference type="eggNOG" id="COG3210">
    <property type="taxonomic scope" value="Bacteria"/>
</dbReference>
<dbReference type="GO" id="GO:0019867">
    <property type="term" value="C:outer membrane"/>
    <property type="evidence" value="ECO:0007669"/>
    <property type="project" value="InterPro"/>
</dbReference>
<feature type="domain" description="Autotransporter" evidence="3">
    <location>
        <begin position="1244"/>
        <end position="1541"/>
    </location>
</feature>
<keyword evidence="5" id="KW-1185">Reference proteome</keyword>
<dbReference type="InterPro" id="IPR005546">
    <property type="entry name" value="Autotransporte_beta"/>
</dbReference>
<evidence type="ECO:0000313" key="5">
    <source>
        <dbReference type="Proteomes" id="UP000005824"/>
    </source>
</evidence>
<gene>
    <name evidence="4" type="ORF">CfE428DRAFT_4477</name>
</gene>
<dbReference type="EMBL" id="ABVL01000015">
    <property type="protein sequence ID" value="EDY18046.1"/>
    <property type="molecule type" value="Genomic_DNA"/>
</dbReference>
<evidence type="ECO:0000259" key="3">
    <source>
        <dbReference type="PROSITE" id="PS51208"/>
    </source>
</evidence>
<accession>B4D6D7</accession>
<dbReference type="FunCoup" id="B4D6D7">
    <property type="interactions" value="2"/>
</dbReference>
<evidence type="ECO:0000256" key="2">
    <source>
        <dbReference type="SAM" id="SignalP"/>
    </source>
</evidence>
<dbReference type="InParanoid" id="B4D6D7"/>
<dbReference type="NCBIfam" id="TIGR02601">
    <property type="entry name" value="autotrns_rpt"/>
    <property type="match status" value="4"/>
</dbReference>
<feature type="chain" id="PRO_5002802521" evidence="2">
    <location>
        <begin position="26"/>
        <end position="1541"/>
    </location>
</feature>
<dbReference type="eggNOG" id="COG4625">
    <property type="taxonomic scope" value="Bacteria"/>
</dbReference>
<dbReference type="Pfam" id="PF12951">
    <property type="entry name" value="PATR"/>
    <property type="match status" value="4"/>
</dbReference>
<dbReference type="SUPFAM" id="SSF51126">
    <property type="entry name" value="Pectin lyase-like"/>
    <property type="match status" value="3"/>
</dbReference>
<dbReference type="Gene3D" id="2.160.20.20">
    <property type="match status" value="1"/>
</dbReference>
<dbReference type="PROSITE" id="PS51208">
    <property type="entry name" value="AUTOTRANSPORTER"/>
    <property type="match status" value="1"/>
</dbReference>
<protein>
    <submittedName>
        <fullName evidence="4">Outer membrane autotransporter barrel domain protein</fullName>
    </submittedName>
</protein>
<dbReference type="InterPro" id="IPR006315">
    <property type="entry name" value="OM_autotransptr_brl_dom"/>
</dbReference>
<feature type="signal peptide" evidence="2">
    <location>
        <begin position="1"/>
        <end position="25"/>
    </location>
</feature>
<evidence type="ECO:0000313" key="4">
    <source>
        <dbReference type="EMBL" id="EDY18046.1"/>
    </source>
</evidence>
<keyword evidence="1 2" id="KW-0732">Signal</keyword>
<dbReference type="STRING" id="497964.CfE428DRAFT_4477"/>
<evidence type="ECO:0000256" key="1">
    <source>
        <dbReference type="ARBA" id="ARBA00022729"/>
    </source>
</evidence>